<accession>A0ABW5BZG6</accession>
<evidence type="ECO:0000313" key="2">
    <source>
        <dbReference type="EMBL" id="MFD2214996.1"/>
    </source>
</evidence>
<dbReference type="PROSITE" id="PS50965">
    <property type="entry name" value="NERD"/>
    <property type="match status" value="1"/>
</dbReference>
<proteinExistence type="predicted"/>
<sequence length="278" mass="32370">MFFNIFKKKDEKEIIKEESKNSKDIIAEKKTKEYVAARKGEIGEYKIDIQLAQLPKEYKYLSDIMVTNPKSISGFSQIDHVVITPYGIFVIETKNYQGTIYGGRERKEWSVNGKFKMMNPFFQNYGHIKVLKDLVDKKLHNHFFSLVSFTKRCTFKVDQELRKISSDDLILYDIELSEFIHRKVSVVKLQDKTPVLSSGEIDQIYSIISKANITDSKLREQHSRSINDKKEEKKSIESKKKCTTCGQPVSEKVAAYCLSNKKFDGKIYCYDHQKTTLR</sequence>
<feature type="domain" description="NERD" evidence="1">
    <location>
        <begin position="39"/>
        <end position="154"/>
    </location>
</feature>
<comment type="caution">
    <text evidence="2">The sequence shown here is derived from an EMBL/GenBank/DDBJ whole genome shotgun (WGS) entry which is preliminary data.</text>
</comment>
<protein>
    <submittedName>
        <fullName evidence="2">Nuclease-related domain-containing protein</fullName>
    </submittedName>
</protein>
<name>A0ABW5BZG6_9BACI</name>
<dbReference type="Proteomes" id="UP001597318">
    <property type="component" value="Unassembled WGS sequence"/>
</dbReference>
<organism evidence="2 3">
    <name type="scientific">Metabacillus endolithicus</name>
    <dbReference type="NCBI Taxonomy" id="1535204"/>
    <lineage>
        <taxon>Bacteria</taxon>
        <taxon>Bacillati</taxon>
        <taxon>Bacillota</taxon>
        <taxon>Bacilli</taxon>
        <taxon>Bacillales</taxon>
        <taxon>Bacillaceae</taxon>
        <taxon>Metabacillus</taxon>
    </lineage>
</organism>
<evidence type="ECO:0000259" key="1">
    <source>
        <dbReference type="PROSITE" id="PS50965"/>
    </source>
</evidence>
<reference evidence="3" key="1">
    <citation type="journal article" date="2019" name="Int. J. Syst. Evol. Microbiol.">
        <title>The Global Catalogue of Microorganisms (GCM) 10K type strain sequencing project: providing services to taxonomists for standard genome sequencing and annotation.</title>
        <authorList>
            <consortium name="The Broad Institute Genomics Platform"/>
            <consortium name="The Broad Institute Genome Sequencing Center for Infectious Disease"/>
            <person name="Wu L."/>
            <person name="Ma J."/>
        </authorList>
    </citation>
    <scope>NUCLEOTIDE SEQUENCE [LARGE SCALE GENOMIC DNA]</scope>
    <source>
        <strain evidence="3">CGMCC 1.15474</strain>
    </source>
</reference>
<evidence type="ECO:0000313" key="3">
    <source>
        <dbReference type="Proteomes" id="UP001597318"/>
    </source>
</evidence>
<dbReference type="EMBL" id="JBHUIK010000003">
    <property type="protein sequence ID" value="MFD2214996.1"/>
    <property type="molecule type" value="Genomic_DNA"/>
</dbReference>
<gene>
    <name evidence="2" type="ORF">ACFSKK_15000</name>
</gene>
<dbReference type="Pfam" id="PF08378">
    <property type="entry name" value="NERD"/>
    <property type="match status" value="1"/>
</dbReference>
<keyword evidence="3" id="KW-1185">Reference proteome</keyword>
<dbReference type="InterPro" id="IPR011528">
    <property type="entry name" value="NERD"/>
</dbReference>